<evidence type="ECO:0000313" key="8">
    <source>
        <dbReference type="EMBL" id="SPD75025.1"/>
    </source>
</evidence>
<comment type="similarity">
    <text evidence="1">Belongs to the HicA mRNA interferase family.</text>
</comment>
<dbReference type="Pfam" id="PF07927">
    <property type="entry name" value="HicA_toxin"/>
    <property type="match status" value="1"/>
</dbReference>
<keyword evidence="6" id="KW-0694">RNA-binding</keyword>
<keyword evidence="4" id="KW-0255">Endonuclease</keyword>
<evidence type="ECO:0000256" key="2">
    <source>
        <dbReference type="ARBA" id="ARBA00022649"/>
    </source>
</evidence>
<dbReference type="GO" id="GO:0016787">
    <property type="term" value="F:hydrolase activity"/>
    <property type="evidence" value="ECO:0007669"/>
    <property type="project" value="UniProtKB-KW"/>
</dbReference>
<evidence type="ECO:0000256" key="3">
    <source>
        <dbReference type="ARBA" id="ARBA00022722"/>
    </source>
</evidence>
<evidence type="ECO:0000256" key="4">
    <source>
        <dbReference type="ARBA" id="ARBA00022759"/>
    </source>
</evidence>
<keyword evidence="5" id="KW-0378">Hydrolase</keyword>
<gene>
    <name evidence="8" type="ORF">PITCH_A410006</name>
</gene>
<keyword evidence="2" id="KW-1277">Toxin-antitoxin system</keyword>
<keyword evidence="8" id="KW-0449">Lipoprotein</keyword>
<dbReference type="Gene3D" id="3.30.920.30">
    <property type="entry name" value="Hypothetical protein"/>
    <property type="match status" value="1"/>
</dbReference>
<dbReference type="SUPFAM" id="SSF54786">
    <property type="entry name" value="YcfA/nrd intein domain"/>
    <property type="match status" value="1"/>
</dbReference>
<dbReference type="AlphaFoldDB" id="A0A445MZX7"/>
<sequence>MNIKSTSYQIQVKIFEMAGCVFVRTRGDHLIYRHPGAIRPVIIPMYREVPVFVIKNNMKVIGLSRERYLELLQSV</sequence>
<protein>
    <submittedName>
        <fullName evidence="8">Putative periplasmic or secreted lipoprotein</fullName>
    </submittedName>
</protein>
<name>A0A445MZX7_9BACT</name>
<evidence type="ECO:0000256" key="5">
    <source>
        <dbReference type="ARBA" id="ARBA00022801"/>
    </source>
</evidence>
<dbReference type="EMBL" id="OJIN01000183">
    <property type="protein sequence ID" value="SPD75025.1"/>
    <property type="molecule type" value="Genomic_DNA"/>
</dbReference>
<proteinExistence type="inferred from homology"/>
<dbReference type="GO" id="GO:0003729">
    <property type="term" value="F:mRNA binding"/>
    <property type="evidence" value="ECO:0007669"/>
    <property type="project" value="InterPro"/>
</dbReference>
<evidence type="ECO:0000256" key="6">
    <source>
        <dbReference type="ARBA" id="ARBA00022884"/>
    </source>
</evidence>
<keyword evidence="7" id="KW-0346">Stress response</keyword>
<dbReference type="InterPro" id="IPR012933">
    <property type="entry name" value="HicA_mRNA_interferase"/>
</dbReference>
<dbReference type="InterPro" id="IPR038570">
    <property type="entry name" value="HicA_sf"/>
</dbReference>
<reference evidence="8" key="1">
    <citation type="submission" date="2018-01" db="EMBL/GenBank/DDBJ databases">
        <authorList>
            <person name="Regsiter A."/>
            <person name="William W."/>
        </authorList>
    </citation>
    <scope>NUCLEOTIDE SEQUENCE</scope>
    <source>
        <strain evidence="8">TRIP AH-1</strain>
    </source>
</reference>
<evidence type="ECO:0000256" key="7">
    <source>
        <dbReference type="ARBA" id="ARBA00023016"/>
    </source>
</evidence>
<keyword evidence="3" id="KW-0540">Nuclease</keyword>
<dbReference type="GO" id="GO:0004519">
    <property type="term" value="F:endonuclease activity"/>
    <property type="evidence" value="ECO:0007669"/>
    <property type="project" value="UniProtKB-KW"/>
</dbReference>
<accession>A0A445MZX7</accession>
<organism evidence="8">
    <name type="scientific">uncultured Desulfobacterium sp</name>
    <dbReference type="NCBI Taxonomy" id="201089"/>
    <lineage>
        <taxon>Bacteria</taxon>
        <taxon>Pseudomonadati</taxon>
        <taxon>Thermodesulfobacteriota</taxon>
        <taxon>Desulfobacteria</taxon>
        <taxon>Desulfobacterales</taxon>
        <taxon>Desulfobacteriaceae</taxon>
        <taxon>Desulfobacterium</taxon>
        <taxon>environmental samples</taxon>
    </lineage>
</organism>
<evidence type="ECO:0000256" key="1">
    <source>
        <dbReference type="ARBA" id="ARBA00006620"/>
    </source>
</evidence>